<feature type="region of interest" description="Disordered" evidence="1">
    <location>
        <begin position="344"/>
        <end position="365"/>
    </location>
</feature>
<dbReference type="AlphaFoldDB" id="A0AAE4MCG7"/>
<proteinExistence type="predicted"/>
<dbReference type="GO" id="GO:0005737">
    <property type="term" value="C:cytoplasm"/>
    <property type="evidence" value="ECO:0007669"/>
    <property type="project" value="TreeGrafter"/>
</dbReference>
<dbReference type="GO" id="GO:0043023">
    <property type="term" value="F:ribosomal large subunit binding"/>
    <property type="evidence" value="ECO:0007669"/>
    <property type="project" value="InterPro"/>
</dbReference>
<evidence type="ECO:0000259" key="2">
    <source>
        <dbReference type="Pfam" id="PF04981"/>
    </source>
</evidence>
<keyword evidence="4" id="KW-1185">Reference proteome</keyword>
<reference evidence="3" key="1">
    <citation type="submission" date="2023-06" db="EMBL/GenBank/DDBJ databases">
        <title>Genome sequence of Methancorpusculaceae sp. Ag1.</title>
        <authorList>
            <person name="Protasov E."/>
            <person name="Platt K."/>
            <person name="Poehlein A."/>
            <person name="Daniel R."/>
            <person name="Brune A."/>
        </authorList>
    </citation>
    <scope>NUCLEOTIDE SEQUENCE</scope>
    <source>
        <strain evidence="3">Ag1</strain>
    </source>
</reference>
<dbReference type="InterPro" id="IPR007064">
    <property type="entry name" value="Nmd3_N"/>
</dbReference>
<dbReference type="Proteomes" id="UP001273136">
    <property type="component" value="Unassembled WGS sequence"/>
</dbReference>
<sequence>MTLTSGFCPKCGAPSENGELCGKCRVKDTIWVTMEPRVICTYCPTCGSTKTAGLWTDCPVDREELAYNLVNGAISLHKDLRDIQKDIHIIDLSVNRSIATVFVSGNLYGMPVEVTEKIKIVWAREQCDRCCRISGSYYEGIIQVRANGRKPTPYELRRAAEIAYQIEDQLQTAGDRLSFVSDIDEQKDGLDIIFSSQAIGNAISVDICGALGGSFTTHPKLVGEKAGIKLYRVTYSIRLPRFSRGDIIRHGRDYFQILRQTKDMLFVRDLKTGQSRNFREDVDDPLFGNIRTAEVATVIYRDAGILGVLDPVTQKTAEMPDHAWIGADAGDSVFFVRDEEQLIPAGKSNESPQDIEEFTAESVQD</sequence>
<dbReference type="Pfam" id="PF04981">
    <property type="entry name" value="NMD3"/>
    <property type="match status" value="1"/>
</dbReference>
<dbReference type="RefSeq" id="WP_338094087.1">
    <property type="nucleotide sequence ID" value="NZ_JAWDKA010000004.1"/>
</dbReference>
<feature type="compositionally biased region" description="Acidic residues" evidence="1">
    <location>
        <begin position="353"/>
        <end position="365"/>
    </location>
</feature>
<accession>A0AAE4MCG7</accession>
<feature type="domain" description="Nmd3 N-terminal" evidence="2">
    <location>
        <begin position="8"/>
        <end position="239"/>
    </location>
</feature>
<name>A0AAE4MCG7_9EURY</name>
<evidence type="ECO:0000256" key="1">
    <source>
        <dbReference type="SAM" id="MobiDB-lite"/>
    </source>
</evidence>
<gene>
    <name evidence="3" type="ORF">McpAg1_08920</name>
</gene>
<evidence type="ECO:0000313" key="3">
    <source>
        <dbReference type="EMBL" id="MDV0441684.1"/>
    </source>
</evidence>
<comment type="caution">
    <text evidence="3">The sequence shown here is derived from an EMBL/GenBank/DDBJ whole genome shotgun (WGS) entry which is preliminary data.</text>
</comment>
<dbReference type="EMBL" id="JAWDKA010000004">
    <property type="protein sequence ID" value="MDV0441684.1"/>
    <property type="molecule type" value="Genomic_DNA"/>
</dbReference>
<dbReference type="PANTHER" id="PTHR12746:SF2">
    <property type="entry name" value="60S RIBOSOMAL EXPORT PROTEIN NMD3"/>
    <property type="match status" value="1"/>
</dbReference>
<evidence type="ECO:0000313" key="4">
    <source>
        <dbReference type="Proteomes" id="UP001273136"/>
    </source>
</evidence>
<organism evidence="3 4">
    <name type="scientific">Methanorbis furvi</name>
    <dbReference type="NCBI Taxonomy" id="3028299"/>
    <lineage>
        <taxon>Archaea</taxon>
        <taxon>Methanobacteriati</taxon>
        <taxon>Methanobacteriota</taxon>
        <taxon>Stenosarchaea group</taxon>
        <taxon>Methanomicrobia</taxon>
        <taxon>Methanomicrobiales</taxon>
        <taxon>Methanocorpusculaceae</taxon>
        <taxon>Methanorbis</taxon>
    </lineage>
</organism>
<dbReference type="PANTHER" id="PTHR12746">
    <property type="entry name" value="NONSENSE-MEDIATED MRNA DECAY PROTEIN 3"/>
    <property type="match status" value="1"/>
</dbReference>
<protein>
    <recommendedName>
        <fullName evidence="2">Nmd3 N-terminal domain-containing protein</fullName>
    </recommendedName>
</protein>
<dbReference type="InterPro" id="IPR039768">
    <property type="entry name" value="Nmd3"/>
</dbReference>